<evidence type="ECO:0000259" key="1">
    <source>
        <dbReference type="Pfam" id="PF02579"/>
    </source>
</evidence>
<organism evidence="2 3">
    <name type="scientific">Aminipila butyrica</name>
    <dbReference type="NCBI Taxonomy" id="433296"/>
    <lineage>
        <taxon>Bacteria</taxon>
        <taxon>Bacillati</taxon>
        <taxon>Bacillota</taxon>
        <taxon>Clostridia</taxon>
        <taxon>Peptostreptococcales</taxon>
        <taxon>Anaerovoracaceae</taxon>
        <taxon>Aminipila</taxon>
    </lineage>
</organism>
<name>A0A858BR23_9FIRM</name>
<dbReference type="PANTHER" id="PTHR33937">
    <property type="entry name" value="IRON-MOLYBDENUM PROTEIN-RELATED-RELATED"/>
    <property type="match status" value="1"/>
</dbReference>
<dbReference type="AlphaFoldDB" id="A0A858BR23"/>
<protein>
    <recommendedName>
        <fullName evidence="1">Dinitrogenase iron-molybdenum cofactor biosynthesis domain-containing protein</fullName>
    </recommendedName>
</protein>
<evidence type="ECO:0000313" key="3">
    <source>
        <dbReference type="Proteomes" id="UP000466848"/>
    </source>
</evidence>
<accession>A0A858BR23</accession>
<dbReference type="SUPFAM" id="SSF53146">
    <property type="entry name" value="Nitrogenase accessory factor-like"/>
    <property type="match status" value="1"/>
</dbReference>
<gene>
    <name evidence="2" type="ORF">Ami103574_00980</name>
</gene>
<dbReference type="EMBL" id="CP048649">
    <property type="protein sequence ID" value="QIB67967.1"/>
    <property type="molecule type" value="Genomic_DNA"/>
</dbReference>
<dbReference type="KEGG" id="abut:Ami103574_00980"/>
<reference evidence="2 3" key="1">
    <citation type="submission" date="2020-02" db="EMBL/GenBank/DDBJ databases">
        <authorList>
            <person name="Kim Y.B."/>
            <person name="Roh S.W."/>
        </authorList>
    </citation>
    <scope>NUCLEOTIDE SEQUENCE [LARGE SCALE GENOMIC DNA]</scope>
    <source>
        <strain evidence="2 3">DSM 103574</strain>
    </source>
</reference>
<dbReference type="PANTHER" id="PTHR33937:SF2">
    <property type="entry name" value="DINITROGENASE IRON-MOLYBDENUM COFACTOR BIOSYNTHESIS DOMAIN-CONTAINING PROTEIN"/>
    <property type="match status" value="1"/>
</dbReference>
<dbReference type="RefSeq" id="WP_163064887.1">
    <property type="nucleotide sequence ID" value="NZ_CP048649.1"/>
</dbReference>
<dbReference type="Pfam" id="PF02579">
    <property type="entry name" value="Nitro_FeMo-Co"/>
    <property type="match status" value="1"/>
</dbReference>
<dbReference type="InterPro" id="IPR036105">
    <property type="entry name" value="DiNase_FeMo-co_biosyn_sf"/>
</dbReference>
<dbReference type="Gene3D" id="3.30.420.130">
    <property type="entry name" value="Dinitrogenase iron-molybdenum cofactor biosynthesis domain"/>
    <property type="match status" value="1"/>
</dbReference>
<evidence type="ECO:0000313" key="2">
    <source>
        <dbReference type="EMBL" id="QIB67967.1"/>
    </source>
</evidence>
<dbReference type="InterPro" id="IPR051840">
    <property type="entry name" value="NifX/NifY_domain"/>
</dbReference>
<proteinExistence type="predicted"/>
<sequence>MNNKIAIASTDGKVVNEHFGRAQHFHIFEIGKGGYRHLESRTVSACCHSQGHNHEAFDKVAKALRDCRAIIVAKIGEGASTYLESKGFLVFEAPYLIDGVMKKIIEDNLLEGGA</sequence>
<dbReference type="InterPro" id="IPR003731">
    <property type="entry name" value="Di-Nase_FeMo-co_biosynth"/>
</dbReference>
<feature type="domain" description="Dinitrogenase iron-molybdenum cofactor biosynthesis" evidence="1">
    <location>
        <begin position="11"/>
        <end position="105"/>
    </location>
</feature>
<dbReference type="Proteomes" id="UP000466848">
    <property type="component" value="Chromosome"/>
</dbReference>
<keyword evidence="3" id="KW-1185">Reference proteome</keyword>